<evidence type="ECO:0000313" key="3">
    <source>
        <dbReference type="Proteomes" id="UP000276133"/>
    </source>
</evidence>
<keyword evidence="1" id="KW-1133">Transmembrane helix</keyword>
<feature type="transmembrane region" description="Helical" evidence="1">
    <location>
        <begin position="55"/>
        <end position="72"/>
    </location>
</feature>
<accession>A0A3M7Q6A3</accession>
<keyword evidence="1" id="KW-0812">Transmembrane</keyword>
<name>A0A3M7Q6A3_BRAPC</name>
<dbReference type="AlphaFoldDB" id="A0A3M7Q6A3"/>
<evidence type="ECO:0000256" key="1">
    <source>
        <dbReference type="SAM" id="Phobius"/>
    </source>
</evidence>
<keyword evidence="1" id="KW-0472">Membrane</keyword>
<sequence length="207" mass="24172">MIKSQEYRQYCSKKLKIFSATEIFYQAKVRADQMTLFVHFEGTVVGKVVFAPNGFIVPIFGILHLKVLFFILKKNSSFSDRFFFKFSIISISSWRDSLFKYLSCISLIHYLYFSSQLLSLLELIYQCLLLSHVFTIKSTLDFTIEAFKVVGNNAVFFICGGIAFISLKRYAMIQQNESFFVEVKTPMRFEHLIHIFRLLSLTSCQFK</sequence>
<dbReference type="Proteomes" id="UP000276133">
    <property type="component" value="Unassembled WGS sequence"/>
</dbReference>
<protein>
    <submittedName>
        <fullName evidence="2">Uncharacterized protein</fullName>
    </submittedName>
</protein>
<feature type="transmembrane region" description="Helical" evidence="1">
    <location>
        <begin position="146"/>
        <end position="167"/>
    </location>
</feature>
<feature type="transmembrane region" description="Helical" evidence="1">
    <location>
        <begin position="110"/>
        <end position="134"/>
    </location>
</feature>
<proteinExistence type="predicted"/>
<reference evidence="2 3" key="1">
    <citation type="journal article" date="2018" name="Sci. Rep.">
        <title>Genomic signatures of local adaptation to the degree of environmental predictability in rotifers.</title>
        <authorList>
            <person name="Franch-Gras L."/>
            <person name="Hahn C."/>
            <person name="Garcia-Roger E.M."/>
            <person name="Carmona M.J."/>
            <person name="Serra M."/>
            <person name="Gomez A."/>
        </authorList>
    </citation>
    <scope>NUCLEOTIDE SEQUENCE [LARGE SCALE GENOMIC DNA]</scope>
    <source>
        <strain evidence="2">HYR1</strain>
    </source>
</reference>
<evidence type="ECO:0000313" key="2">
    <source>
        <dbReference type="EMBL" id="RNA06478.1"/>
    </source>
</evidence>
<dbReference type="EMBL" id="REGN01007385">
    <property type="protein sequence ID" value="RNA06478.1"/>
    <property type="molecule type" value="Genomic_DNA"/>
</dbReference>
<keyword evidence="3" id="KW-1185">Reference proteome</keyword>
<gene>
    <name evidence="2" type="ORF">BpHYR1_051676</name>
</gene>
<organism evidence="2 3">
    <name type="scientific">Brachionus plicatilis</name>
    <name type="common">Marine rotifer</name>
    <name type="synonym">Brachionus muelleri</name>
    <dbReference type="NCBI Taxonomy" id="10195"/>
    <lineage>
        <taxon>Eukaryota</taxon>
        <taxon>Metazoa</taxon>
        <taxon>Spiralia</taxon>
        <taxon>Gnathifera</taxon>
        <taxon>Rotifera</taxon>
        <taxon>Eurotatoria</taxon>
        <taxon>Monogononta</taxon>
        <taxon>Pseudotrocha</taxon>
        <taxon>Ploima</taxon>
        <taxon>Brachionidae</taxon>
        <taxon>Brachionus</taxon>
    </lineage>
</organism>
<comment type="caution">
    <text evidence="2">The sequence shown here is derived from an EMBL/GenBank/DDBJ whole genome shotgun (WGS) entry which is preliminary data.</text>
</comment>